<dbReference type="Proteomes" id="UP001595548">
    <property type="component" value="Unassembled WGS sequence"/>
</dbReference>
<comment type="caution">
    <text evidence="3">The sequence shown here is derived from an EMBL/GenBank/DDBJ whole genome shotgun (WGS) entry which is preliminary data.</text>
</comment>
<name>A0ABV7HM99_9GAMM</name>
<protein>
    <submittedName>
        <fullName evidence="3">Uncharacterized protein</fullName>
    </submittedName>
</protein>
<evidence type="ECO:0000256" key="2">
    <source>
        <dbReference type="SAM" id="MobiDB-lite"/>
    </source>
</evidence>
<feature type="region of interest" description="Disordered" evidence="2">
    <location>
        <begin position="269"/>
        <end position="291"/>
    </location>
</feature>
<evidence type="ECO:0000256" key="1">
    <source>
        <dbReference type="SAM" id="Coils"/>
    </source>
</evidence>
<dbReference type="RefSeq" id="WP_382413828.1">
    <property type="nucleotide sequence ID" value="NZ_AP031500.1"/>
</dbReference>
<keyword evidence="1" id="KW-0175">Coiled coil</keyword>
<evidence type="ECO:0000313" key="3">
    <source>
        <dbReference type="EMBL" id="MFC3153838.1"/>
    </source>
</evidence>
<keyword evidence="4" id="KW-1185">Reference proteome</keyword>
<proteinExistence type="predicted"/>
<sequence>MKSKCRTSLASPCRLKAGFFALGGLTAIFFAGELLAQSAPDEVDVHQLHLPRTYLRYLPPMLDGARLMAADEHCAQFLAGDLNIDQSTLSHPVFRYQCRDPDGMTYRWHVDGDSLEVIDETRPGGRVSFAELSAEYEREREQARQRAAERQAKIDALQRERQEVAEQLEAERLAREQLEAERQEQARRGRLWQTCTAQLEAQTADMIAREWLTVAQPEPEVDEGRVRFNIDFNARNLTGTELKYRAYCDAKDQGETVTIEIHPRALVSSSADSMSSQAASTGTLSSQSSSH</sequence>
<dbReference type="EMBL" id="JBHRTL010000001">
    <property type="protein sequence ID" value="MFC3153838.1"/>
    <property type="molecule type" value="Genomic_DNA"/>
</dbReference>
<reference evidence="4" key="1">
    <citation type="journal article" date="2019" name="Int. J. Syst. Evol. Microbiol.">
        <title>The Global Catalogue of Microorganisms (GCM) 10K type strain sequencing project: providing services to taxonomists for standard genome sequencing and annotation.</title>
        <authorList>
            <consortium name="The Broad Institute Genomics Platform"/>
            <consortium name="The Broad Institute Genome Sequencing Center for Infectious Disease"/>
            <person name="Wu L."/>
            <person name="Ma J."/>
        </authorList>
    </citation>
    <scope>NUCLEOTIDE SEQUENCE [LARGE SCALE GENOMIC DNA]</scope>
    <source>
        <strain evidence="4">KCTC 52141</strain>
    </source>
</reference>
<gene>
    <name evidence="3" type="ORF">ACFOEB_01360</name>
</gene>
<organism evidence="3 4">
    <name type="scientific">Gilvimarinus japonicus</name>
    <dbReference type="NCBI Taxonomy" id="1796469"/>
    <lineage>
        <taxon>Bacteria</taxon>
        <taxon>Pseudomonadati</taxon>
        <taxon>Pseudomonadota</taxon>
        <taxon>Gammaproteobacteria</taxon>
        <taxon>Cellvibrionales</taxon>
        <taxon>Cellvibrionaceae</taxon>
        <taxon>Gilvimarinus</taxon>
    </lineage>
</organism>
<evidence type="ECO:0000313" key="4">
    <source>
        <dbReference type="Proteomes" id="UP001595548"/>
    </source>
</evidence>
<feature type="coiled-coil region" evidence="1">
    <location>
        <begin position="133"/>
        <end position="188"/>
    </location>
</feature>
<accession>A0ABV7HM99</accession>